<name>A0A0N5AMF1_9BILA</name>
<organism evidence="1 2">
    <name type="scientific">Syphacia muris</name>
    <dbReference type="NCBI Taxonomy" id="451379"/>
    <lineage>
        <taxon>Eukaryota</taxon>
        <taxon>Metazoa</taxon>
        <taxon>Ecdysozoa</taxon>
        <taxon>Nematoda</taxon>
        <taxon>Chromadorea</taxon>
        <taxon>Rhabditida</taxon>
        <taxon>Spirurina</taxon>
        <taxon>Oxyuridomorpha</taxon>
        <taxon>Oxyuroidea</taxon>
        <taxon>Oxyuridae</taxon>
        <taxon>Syphacia</taxon>
    </lineage>
</organism>
<proteinExistence type="predicted"/>
<evidence type="ECO:0000313" key="2">
    <source>
        <dbReference type="WBParaSite" id="SMUV_0000575701-mRNA-1"/>
    </source>
</evidence>
<dbReference type="InterPro" id="IPR011735">
    <property type="entry name" value="WlaTC/HtrL_glycosyltransf"/>
</dbReference>
<dbReference type="AlphaFoldDB" id="A0A0N5AMF1"/>
<accession>A0A0N5AMF1</accession>
<dbReference type="STRING" id="451379.A0A0N5AMF1"/>
<dbReference type="Proteomes" id="UP000046393">
    <property type="component" value="Unplaced"/>
</dbReference>
<dbReference type="WBParaSite" id="SMUV_0000575701-mRNA-1">
    <property type="protein sequence ID" value="SMUV_0000575701-mRNA-1"/>
    <property type="gene ID" value="SMUV_0000575701"/>
</dbReference>
<reference evidence="2" key="1">
    <citation type="submission" date="2017-02" db="UniProtKB">
        <authorList>
            <consortium name="WormBaseParasite"/>
        </authorList>
    </citation>
    <scope>IDENTIFICATION</scope>
</reference>
<sequence>MNNRASTTSNILKQNLNLNSVPNATANLSTLKSTTKYSNNQWNIRNSFVDTSILSDTITSSVVNKKPTTQVAAEATFYSGEINEQYLRNKNLNVENKNFLAETGTALTTAKTVDPRNYWKNSYDVLQHTTAAKAISTMKTAEAPFMLTSTAPKLASLLTSLPIIQRQKLDDSSATNYRNQQSLDRNLNLKKLKVTNSNAAAKKLHHHIVSAKQRQYSNQNDKLGTLSYDINTVSIHTTTLVPVSYFRQYHHRTDVFHTHSNDVYADEYEQQMNHIKQLELEHYHYDLSSVVVVTALFNIGRGDWYKYTRSYEQYLEYMNKLLKIKNRLVIFTDQEGANYVRTKRHQKNTEVRLFLLNLIKNYWNYDPAMKDHPESKSVDYDIVVNSKVYFVHNATQSSKFKHNAKYFAWIDAGYGHADQSVVPSNCHWKPPLPNGFVTVIKITPDYDKVERYSINDLYRVDWSVISGGFFGGDVASIDRFYRFYHKTFLDLLDERKVDDDQTVLTITMKNYPNLFYTLHSNGDWFALFKFFPC</sequence>
<evidence type="ECO:0000313" key="1">
    <source>
        <dbReference type="Proteomes" id="UP000046393"/>
    </source>
</evidence>
<dbReference type="Pfam" id="PF09612">
    <property type="entry name" value="HtrL_YibB"/>
    <property type="match status" value="2"/>
</dbReference>
<keyword evidence="1" id="KW-1185">Reference proteome</keyword>
<protein>
    <submittedName>
        <fullName evidence="2">Phospholipase D</fullName>
    </submittedName>
</protein>